<dbReference type="InterPro" id="IPR004550">
    <property type="entry name" value="AsnASE_II"/>
</dbReference>
<dbReference type="InterPro" id="IPR036152">
    <property type="entry name" value="Asp/glu_Ase-like_sf"/>
</dbReference>
<feature type="binding site" evidence="6">
    <location>
        <begin position="94"/>
        <end position="95"/>
    </location>
    <ligand>
        <name>substrate</name>
    </ligand>
</feature>
<comment type="caution">
    <text evidence="12">The sequence shown here is derived from an EMBL/GenBank/DDBJ whole genome shotgun (WGS) entry which is preliminary data.</text>
</comment>
<dbReference type="EC" id="3.5.1.1" evidence="2"/>
<sequence length="323" mass="34219">MALPHITIFATGGTIAGSASSNTQTTGYKPGAIGIQSLIDAVPAITDVAIVTGVQVTNFRSTEITSPILLEICQGINTALESDECQGVVITHGTDTLEETAFFLSLTLRSPKPVVLVGAMRPATAISADGPINLLQAVTLAACKEATGRGPLIVLNDRISSGYYTTKTSASALDTFKAPEQGHLGYFDNNKPKFFYTPALPVGLQYFDVTSKTDLPQVDIVYGYQGLNPNIILEHIKLGAKGIILATMGNGGWTVAGMEVVDRVIKDGIVVVYSHRSQDGTVSLAKDISISSGLLRPEKSRILLQLALSAGYTSEKIKSMFEI</sequence>
<dbReference type="OrthoDB" id="542841at2759"/>
<dbReference type="PROSITE" id="PS00917">
    <property type="entry name" value="ASN_GLN_ASE_2"/>
    <property type="match status" value="1"/>
</dbReference>
<dbReference type="InterPro" id="IPR040919">
    <property type="entry name" value="Asparaginase_C"/>
</dbReference>
<dbReference type="Pfam" id="PF00710">
    <property type="entry name" value="Asparaginase"/>
    <property type="match status" value="1"/>
</dbReference>
<evidence type="ECO:0000256" key="7">
    <source>
        <dbReference type="PROSITE-ProRule" id="PRU10099"/>
    </source>
</evidence>
<dbReference type="NCBIfam" id="TIGR00520">
    <property type="entry name" value="asnASE_II"/>
    <property type="match status" value="1"/>
</dbReference>
<dbReference type="Gene3D" id="3.40.50.40">
    <property type="match status" value="1"/>
</dbReference>
<dbReference type="InterPro" id="IPR037152">
    <property type="entry name" value="L-asparaginase_N_sf"/>
</dbReference>
<feature type="binding site" evidence="6">
    <location>
        <position position="61"/>
    </location>
    <ligand>
        <name>substrate</name>
    </ligand>
</feature>
<dbReference type="InterPro" id="IPR020827">
    <property type="entry name" value="Asparaginase/glutaminase_AS1"/>
</dbReference>
<dbReference type="Proteomes" id="UP000256645">
    <property type="component" value="Unassembled WGS sequence"/>
</dbReference>
<dbReference type="SMART" id="SM00870">
    <property type="entry name" value="Asparaginase"/>
    <property type="match status" value="1"/>
</dbReference>
<dbReference type="PIRSF" id="PIRSF001220">
    <property type="entry name" value="L-ASNase_gatD"/>
    <property type="match status" value="1"/>
</dbReference>
<name>A0A3D8RN58_9HELO</name>
<dbReference type="PROSITE" id="PS00144">
    <property type="entry name" value="ASN_GLN_ASE_1"/>
    <property type="match status" value="1"/>
</dbReference>
<feature type="domain" description="Asparaginase/glutaminase C-terminal" evidence="11">
    <location>
        <begin position="217"/>
        <end position="321"/>
    </location>
</feature>
<dbReference type="FunFam" id="3.40.50.1170:FF:000001">
    <property type="entry name" value="L-asparaginase 2"/>
    <property type="match status" value="1"/>
</dbReference>
<comment type="catalytic activity">
    <reaction evidence="4">
        <text>L-asparagine + H2O = L-aspartate + NH4(+)</text>
        <dbReference type="Rhea" id="RHEA:21016"/>
        <dbReference type="ChEBI" id="CHEBI:15377"/>
        <dbReference type="ChEBI" id="CHEBI:28938"/>
        <dbReference type="ChEBI" id="CHEBI:29991"/>
        <dbReference type="ChEBI" id="CHEBI:58048"/>
        <dbReference type="EC" id="3.5.1.1"/>
    </reaction>
</comment>
<dbReference type="PANTHER" id="PTHR11707">
    <property type="entry name" value="L-ASPARAGINASE"/>
    <property type="match status" value="1"/>
</dbReference>
<dbReference type="InterPro" id="IPR006034">
    <property type="entry name" value="Asparaginase/glutaminase-like"/>
</dbReference>
<evidence type="ECO:0000256" key="9">
    <source>
        <dbReference type="RuleBase" id="RU004456"/>
    </source>
</evidence>
<dbReference type="PIRSF" id="PIRSF500176">
    <property type="entry name" value="L_ASNase"/>
    <property type="match status" value="1"/>
</dbReference>
<dbReference type="InterPro" id="IPR027473">
    <property type="entry name" value="L-asparaginase_C"/>
</dbReference>
<dbReference type="InterPro" id="IPR027474">
    <property type="entry name" value="L-asparaginase_N"/>
</dbReference>
<evidence type="ECO:0000259" key="11">
    <source>
        <dbReference type="Pfam" id="PF17763"/>
    </source>
</evidence>
<keyword evidence="13" id="KW-1185">Reference proteome</keyword>
<feature type="active site" description="O-isoaspartyl threonine intermediate" evidence="5">
    <location>
        <position position="14"/>
    </location>
</feature>
<dbReference type="InterPro" id="IPR027475">
    <property type="entry name" value="Asparaginase/glutaminase_AS2"/>
</dbReference>
<comment type="similarity">
    <text evidence="1 9">Belongs to the asparaginase 1 family.</text>
</comment>
<dbReference type="STRING" id="1849047.A0A3D8RN58"/>
<evidence type="ECO:0000313" key="13">
    <source>
        <dbReference type="Proteomes" id="UP000256645"/>
    </source>
</evidence>
<feature type="active site" evidence="8">
    <location>
        <position position="94"/>
    </location>
</feature>
<evidence type="ECO:0000256" key="2">
    <source>
        <dbReference type="ARBA" id="ARBA00012920"/>
    </source>
</evidence>
<proteinExistence type="inferred from homology"/>
<dbReference type="SUPFAM" id="SSF53774">
    <property type="entry name" value="Glutaminase/Asparaginase"/>
    <property type="match status" value="1"/>
</dbReference>
<dbReference type="PROSITE" id="PS51732">
    <property type="entry name" value="ASN_GLN_ASE_3"/>
    <property type="match status" value="1"/>
</dbReference>
<evidence type="ECO:0000259" key="10">
    <source>
        <dbReference type="Pfam" id="PF00710"/>
    </source>
</evidence>
<gene>
    <name evidence="12" type="ORF">BP6252_06625</name>
</gene>
<dbReference type="PANTHER" id="PTHR11707:SF28">
    <property type="entry name" value="60 KDA LYSOPHOSPHOLIPASE"/>
    <property type="match status" value="1"/>
</dbReference>
<evidence type="ECO:0000256" key="8">
    <source>
        <dbReference type="PROSITE-ProRule" id="PRU10100"/>
    </source>
</evidence>
<feature type="domain" description="L-asparaginase N-terminal" evidence="10">
    <location>
        <begin position="5"/>
        <end position="198"/>
    </location>
</feature>
<keyword evidence="3" id="KW-0378">Hydrolase</keyword>
<dbReference type="Pfam" id="PF17763">
    <property type="entry name" value="Asparaginase_C"/>
    <property type="match status" value="1"/>
</dbReference>
<feature type="active site" evidence="7">
    <location>
        <position position="14"/>
    </location>
</feature>
<evidence type="ECO:0000313" key="12">
    <source>
        <dbReference type="EMBL" id="RDW75483.1"/>
    </source>
</evidence>
<reference evidence="12 13" key="1">
    <citation type="journal article" date="2018" name="IMA Fungus">
        <title>IMA Genome-F 9: Draft genome sequence of Annulohypoxylon stygium, Aspergillus mulundensis, Berkeleyomyces basicola (syn. Thielaviopsis basicola), Ceratocystis smalleyi, two Cercospora beticola strains, Coleophoma cylindrospora, Fusarium fracticaudum, Phialophora cf. hyalina, and Morchella septimelata.</title>
        <authorList>
            <person name="Wingfield B.D."/>
            <person name="Bills G.F."/>
            <person name="Dong Y."/>
            <person name="Huang W."/>
            <person name="Nel W.J."/>
            <person name="Swalarsk-Parry B.S."/>
            <person name="Vaghefi N."/>
            <person name="Wilken P.M."/>
            <person name="An Z."/>
            <person name="de Beer Z.W."/>
            <person name="De Vos L."/>
            <person name="Chen L."/>
            <person name="Duong T.A."/>
            <person name="Gao Y."/>
            <person name="Hammerbacher A."/>
            <person name="Kikkert J.R."/>
            <person name="Li Y."/>
            <person name="Li H."/>
            <person name="Li K."/>
            <person name="Li Q."/>
            <person name="Liu X."/>
            <person name="Ma X."/>
            <person name="Naidoo K."/>
            <person name="Pethybridge S.J."/>
            <person name="Sun J."/>
            <person name="Steenkamp E.T."/>
            <person name="van der Nest M.A."/>
            <person name="van Wyk S."/>
            <person name="Wingfield M.J."/>
            <person name="Xiong C."/>
            <person name="Yue Q."/>
            <person name="Zhang X."/>
        </authorList>
    </citation>
    <scope>NUCLEOTIDE SEQUENCE [LARGE SCALE GENOMIC DNA]</scope>
    <source>
        <strain evidence="12 13">BP6252</strain>
    </source>
</reference>
<dbReference type="PRINTS" id="PR00139">
    <property type="entry name" value="ASNGLNASE"/>
</dbReference>
<evidence type="ECO:0000256" key="4">
    <source>
        <dbReference type="ARBA" id="ARBA00049366"/>
    </source>
</evidence>
<evidence type="ECO:0000256" key="1">
    <source>
        <dbReference type="ARBA" id="ARBA00010518"/>
    </source>
</evidence>
<dbReference type="Gene3D" id="3.40.50.1170">
    <property type="entry name" value="L-asparaginase, N-terminal domain"/>
    <property type="match status" value="1"/>
</dbReference>
<evidence type="ECO:0000256" key="3">
    <source>
        <dbReference type="ARBA" id="ARBA00022801"/>
    </source>
</evidence>
<dbReference type="CDD" id="cd08964">
    <property type="entry name" value="L-asparaginase_II"/>
    <property type="match status" value="1"/>
</dbReference>
<organism evidence="12 13">
    <name type="scientific">Coleophoma cylindrospora</name>
    <dbReference type="NCBI Taxonomy" id="1849047"/>
    <lineage>
        <taxon>Eukaryota</taxon>
        <taxon>Fungi</taxon>
        <taxon>Dikarya</taxon>
        <taxon>Ascomycota</taxon>
        <taxon>Pezizomycotina</taxon>
        <taxon>Leotiomycetes</taxon>
        <taxon>Helotiales</taxon>
        <taxon>Dermateaceae</taxon>
        <taxon>Coleophoma</taxon>
    </lineage>
</organism>
<dbReference type="GO" id="GO:0006530">
    <property type="term" value="P:L-asparagine catabolic process"/>
    <property type="evidence" value="ECO:0007669"/>
    <property type="project" value="UniProtKB-ARBA"/>
</dbReference>
<protein>
    <recommendedName>
        <fullName evidence="2">asparaginase</fullName>
        <ecNumber evidence="2">3.5.1.1</ecNumber>
    </recommendedName>
</protein>
<dbReference type="AlphaFoldDB" id="A0A3D8RN58"/>
<evidence type="ECO:0000256" key="5">
    <source>
        <dbReference type="PIRSR" id="PIRSR001220-1"/>
    </source>
</evidence>
<dbReference type="EMBL" id="PDLM01000006">
    <property type="protein sequence ID" value="RDW75483.1"/>
    <property type="molecule type" value="Genomic_DNA"/>
</dbReference>
<dbReference type="GO" id="GO:0004067">
    <property type="term" value="F:asparaginase activity"/>
    <property type="evidence" value="ECO:0007669"/>
    <property type="project" value="UniProtKB-UniRule"/>
</dbReference>
<accession>A0A3D8RN58</accession>
<evidence type="ECO:0000256" key="6">
    <source>
        <dbReference type="PIRSR" id="PIRSR001220-2"/>
    </source>
</evidence>